<evidence type="ECO:0000313" key="2">
    <source>
        <dbReference type="Proteomes" id="UP000256373"/>
    </source>
</evidence>
<sequence length="902" mass="102544">MIRFIFILLLTITLKGFSQSQRLVVTSNSPGKVAAGGHFTLFFEVKSENPLPESLHEKISLPQRWNLLSERKPEIVSGQKVRKYMYVINTPAGAAAGGYLINFTVNAMQHPVTTPVLVMIDQVRKVDILVISQPEFTKEGDTLRVEYMVQNSGNKKEALILKSTRGYLENTKDTLMLDPGAKMTVVVAQIVPFTDANAWQSASDLSADMTDGIQPAYQAVSVPVFSAKVKKIDPYYRFPVEIGGGYLSYVYGNRSDVAFQYSALGRGFVDQKQKHYLDFTLRGPNQFVFPAVGSYDQYSLDYAYKNQTFVSVGDYVMQLNNLMEFGRFGRGLRLEQQFKRISYTAFYQKARFFPNQRDAAGGKILFKLGQASNVGLHYASKNVAYFRQQFWSNMLGVSANIHTKDIQLEAEAASGQARGITDYGGFLRFQLSKKWISLSSNVIYAGKDFYGFYNNSRLLNLNLGLNITQKLTVGLGSNFSDVNPGLDATSYSISPKDRSYLAYISYLPNQKNRFFVFYSTQQREDRLKPIDFHYWEEFGNLSYNYTSEKFSVFYQGRYGHSKNLLIADNTGKRQFFSNLIQPTIRTTKWLWLGGYLEHQHTSKFSSADIIQDLFFYGGNARISLKKNLQASFMYRNNYAPDELYERRSYLDLSILLDLKRHRFSLTGGRTYVPNLDTRDKNTLFLTMKYALKLNIPVSRKRNLGSLKGKLTGFGFPKQGNLIQLGSHRFMTDSTGMFSFEGVAPDNYYLSITQNEARGEGVIPVVKMPMLVEVKADSIKVVEIPLSRTGNILGKVEFVKPSQNGVLAVLKEKPMVLVKMSDEMTSLITEVNEKGEFSFKEIRPGSWNISAYIPGNQDRFIIDDSDKRVDLDIDKTINIVFKLRPNERRIHFSNKNFEVSVKK</sequence>
<comment type="caution">
    <text evidence="1">The sequence shown here is derived from an EMBL/GenBank/DDBJ whole genome shotgun (WGS) entry which is preliminary data.</text>
</comment>
<dbReference type="Proteomes" id="UP000256373">
    <property type="component" value="Unassembled WGS sequence"/>
</dbReference>
<gene>
    <name evidence="1" type="ORF">DSL64_26650</name>
</gene>
<dbReference type="EMBL" id="QNUL01000038">
    <property type="protein sequence ID" value="REA56501.1"/>
    <property type="molecule type" value="Genomic_DNA"/>
</dbReference>
<reference evidence="1 2" key="1">
    <citation type="submission" date="2018-07" db="EMBL/GenBank/DDBJ databases">
        <title>Dyadobacter roseus sp. nov., isolated from rose rhizosphere soil.</title>
        <authorList>
            <person name="Chen L."/>
        </authorList>
    </citation>
    <scope>NUCLEOTIDE SEQUENCE [LARGE SCALE GENOMIC DNA]</scope>
    <source>
        <strain evidence="1 2">RS19</strain>
    </source>
</reference>
<dbReference type="OrthoDB" id="910082at2"/>
<name>A0A3D8Y3E1_9BACT</name>
<protein>
    <submittedName>
        <fullName evidence="1">Uncharacterized protein</fullName>
    </submittedName>
</protein>
<dbReference type="AlphaFoldDB" id="A0A3D8Y3E1"/>
<organism evidence="1 2">
    <name type="scientific">Dyadobacter luteus</name>
    <dbReference type="NCBI Taxonomy" id="2259619"/>
    <lineage>
        <taxon>Bacteria</taxon>
        <taxon>Pseudomonadati</taxon>
        <taxon>Bacteroidota</taxon>
        <taxon>Cytophagia</taxon>
        <taxon>Cytophagales</taxon>
        <taxon>Spirosomataceae</taxon>
        <taxon>Dyadobacter</taxon>
    </lineage>
</organism>
<evidence type="ECO:0000313" key="1">
    <source>
        <dbReference type="EMBL" id="REA56501.1"/>
    </source>
</evidence>
<accession>A0A3D8Y3E1</accession>
<proteinExistence type="predicted"/>
<keyword evidence="2" id="KW-1185">Reference proteome</keyword>